<dbReference type="Proteomes" id="UP000253551">
    <property type="component" value="Unassembled WGS sequence"/>
</dbReference>
<dbReference type="EMBL" id="PJQM01003742">
    <property type="protein sequence ID" value="RCH87318.1"/>
    <property type="molecule type" value="Genomic_DNA"/>
</dbReference>
<dbReference type="OrthoDB" id="2230412at2759"/>
<keyword evidence="2" id="KW-1185">Reference proteome</keyword>
<name>A0A367JBL3_RHIST</name>
<proteinExistence type="predicted"/>
<evidence type="ECO:0000313" key="1">
    <source>
        <dbReference type="EMBL" id="RCH87318.1"/>
    </source>
</evidence>
<gene>
    <name evidence="1" type="ORF">CU098_006979</name>
</gene>
<protein>
    <submittedName>
        <fullName evidence="1">Uncharacterized protein</fullName>
    </submittedName>
</protein>
<evidence type="ECO:0000313" key="2">
    <source>
        <dbReference type="Proteomes" id="UP000253551"/>
    </source>
</evidence>
<accession>A0A367JBL3</accession>
<sequence length="517" mass="59301">MRRSGKPALCSLNGDFILTNKISEDAALEENILTLKARNWHNPEELVKDYFETNTTYFNENGKIVYQSIIDVINKLAKSVPAKLQNYYAKMSKYLSQIQKKIEFLSYYEVQLLTAKKEKQSRLIAEQSEIAGQVLTRKSIVNIEKRALEEIDQNRENASESSGSNKKQKVVITKNSKVYNIHSSGSIILPSNTPRIQKEDYDALKDDFDIKYRTTVNKSTPEAESIFKRSEEEEEENVSLRKTPGAIGLLKNTVLSKKFGNYKLLRSFDIQSSFIRVMQHIISDYYQNCLRTTPYDFNDERTFFCEVVIPILKSFALNLGNLTFKWCEKESAVNKSTWLHEEDYNLKKTDIKLLDGYGLDAGKTFCILVESSGSGKNVAHSVEDSIKQLKNSTDFLSYLMNKYRHTSADTFTRLKISSMLVIQNQLTLTVTSKTMGNKWQVIDVRTTVLPITRLEKNQMVKLFELLAKLKEIVDEQKEVNEQLALENVGLVPVESETVNGFFMNVVSMINIIEYLIE</sequence>
<reference evidence="1 2" key="1">
    <citation type="journal article" date="2018" name="G3 (Bethesda)">
        <title>Phylogenetic and Phylogenomic Definition of Rhizopus Species.</title>
        <authorList>
            <person name="Gryganskyi A.P."/>
            <person name="Golan J."/>
            <person name="Dolatabadi S."/>
            <person name="Mondo S."/>
            <person name="Robb S."/>
            <person name="Idnurm A."/>
            <person name="Muszewska A."/>
            <person name="Steczkiewicz K."/>
            <person name="Masonjones S."/>
            <person name="Liao H.L."/>
            <person name="Gajdeczka M.T."/>
            <person name="Anike F."/>
            <person name="Vuek A."/>
            <person name="Anishchenko I.M."/>
            <person name="Voigt K."/>
            <person name="de Hoog G.S."/>
            <person name="Smith M.E."/>
            <person name="Heitman J."/>
            <person name="Vilgalys R."/>
            <person name="Stajich J.E."/>
        </authorList>
    </citation>
    <scope>NUCLEOTIDE SEQUENCE [LARGE SCALE GENOMIC DNA]</scope>
    <source>
        <strain evidence="1 2">LSU 92-RS-03</strain>
    </source>
</reference>
<dbReference type="AlphaFoldDB" id="A0A367JBL3"/>
<comment type="caution">
    <text evidence="1">The sequence shown here is derived from an EMBL/GenBank/DDBJ whole genome shotgun (WGS) entry which is preliminary data.</text>
</comment>
<organism evidence="1 2">
    <name type="scientific">Rhizopus stolonifer</name>
    <name type="common">Rhizopus nigricans</name>
    <dbReference type="NCBI Taxonomy" id="4846"/>
    <lineage>
        <taxon>Eukaryota</taxon>
        <taxon>Fungi</taxon>
        <taxon>Fungi incertae sedis</taxon>
        <taxon>Mucoromycota</taxon>
        <taxon>Mucoromycotina</taxon>
        <taxon>Mucoromycetes</taxon>
        <taxon>Mucorales</taxon>
        <taxon>Mucorineae</taxon>
        <taxon>Rhizopodaceae</taxon>
        <taxon>Rhizopus</taxon>
    </lineage>
</organism>